<sequence length="117" mass="13356">MAVVVAEHSTDYCVWLNGYDDRLSVYGKFLTFSVLSREAFIKIEMAENFNQRLGNISILQQKYKFYPPSSNPVNYLEKNLSWMEHIESRPGKSFQFGVSTAVYNCIRALIWSGTGAA</sequence>
<dbReference type="AlphaFoldDB" id="A0A811V0I3"/>
<gene>
    <name evidence="1" type="ORF">CCAP1982_LOCUS12781</name>
</gene>
<evidence type="ECO:0000313" key="2">
    <source>
        <dbReference type="Proteomes" id="UP000606786"/>
    </source>
</evidence>
<name>A0A811V0I3_CERCA</name>
<keyword evidence="2" id="KW-1185">Reference proteome</keyword>
<dbReference type="Proteomes" id="UP000606786">
    <property type="component" value="Unassembled WGS sequence"/>
</dbReference>
<proteinExistence type="predicted"/>
<dbReference type="EMBL" id="CAJHJT010000034">
    <property type="protein sequence ID" value="CAD7004371.1"/>
    <property type="molecule type" value="Genomic_DNA"/>
</dbReference>
<accession>A0A811V0I3</accession>
<organism evidence="1 2">
    <name type="scientific">Ceratitis capitata</name>
    <name type="common">Mediterranean fruit fly</name>
    <name type="synonym">Tephritis capitata</name>
    <dbReference type="NCBI Taxonomy" id="7213"/>
    <lineage>
        <taxon>Eukaryota</taxon>
        <taxon>Metazoa</taxon>
        <taxon>Ecdysozoa</taxon>
        <taxon>Arthropoda</taxon>
        <taxon>Hexapoda</taxon>
        <taxon>Insecta</taxon>
        <taxon>Pterygota</taxon>
        <taxon>Neoptera</taxon>
        <taxon>Endopterygota</taxon>
        <taxon>Diptera</taxon>
        <taxon>Brachycera</taxon>
        <taxon>Muscomorpha</taxon>
        <taxon>Tephritoidea</taxon>
        <taxon>Tephritidae</taxon>
        <taxon>Ceratitis</taxon>
        <taxon>Ceratitis</taxon>
    </lineage>
</organism>
<reference evidence="1" key="1">
    <citation type="submission" date="2020-11" db="EMBL/GenBank/DDBJ databases">
        <authorList>
            <person name="Whitehead M."/>
        </authorList>
    </citation>
    <scope>NUCLEOTIDE SEQUENCE</scope>
    <source>
        <strain evidence="1">EGII</strain>
    </source>
</reference>
<protein>
    <submittedName>
        <fullName evidence="1">(Mediterranean fruit fly) hypothetical protein</fullName>
    </submittedName>
</protein>
<comment type="caution">
    <text evidence="1">The sequence shown here is derived from an EMBL/GenBank/DDBJ whole genome shotgun (WGS) entry which is preliminary data.</text>
</comment>
<evidence type="ECO:0000313" key="1">
    <source>
        <dbReference type="EMBL" id="CAD7004371.1"/>
    </source>
</evidence>